<dbReference type="PANTHER" id="PTHR20941">
    <property type="entry name" value="FOLATE SYNTHESIS PROTEINS"/>
    <property type="match status" value="1"/>
</dbReference>
<comment type="pathway">
    <text evidence="3 12">Cofactor biosynthesis; tetrahydrofolate biosynthesis; 7,8-dihydrofolate from 2-amino-4-hydroxy-6-hydroxymethyl-7,8-dihydropteridine diphosphate and 4-aminobenzoate: step 1/2.</text>
</comment>
<dbReference type="SUPFAM" id="SSF51717">
    <property type="entry name" value="Dihydropteroate synthetase-like"/>
    <property type="match status" value="1"/>
</dbReference>
<organism evidence="14 15">
    <name type="scientific">Tissierella praeacuta DSM 18095</name>
    <dbReference type="NCBI Taxonomy" id="1123404"/>
    <lineage>
        <taxon>Bacteria</taxon>
        <taxon>Bacillati</taxon>
        <taxon>Bacillota</taxon>
        <taxon>Tissierellia</taxon>
        <taxon>Tissierellales</taxon>
        <taxon>Tissierellaceae</taxon>
        <taxon>Tissierella</taxon>
    </lineage>
</organism>
<evidence type="ECO:0000256" key="5">
    <source>
        <dbReference type="ARBA" id="ARBA00012458"/>
    </source>
</evidence>
<evidence type="ECO:0000256" key="3">
    <source>
        <dbReference type="ARBA" id="ARBA00004763"/>
    </source>
</evidence>
<evidence type="ECO:0000256" key="11">
    <source>
        <dbReference type="ARBA" id="ARBA00030193"/>
    </source>
</evidence>
<comment type="function">
    <text evidence="12">Catalyzes the condensation of para-aminobenzoate (pABA) with 6-hydroxymethyl-7,8-dihydropterin diphosphate (DHPt-PP) to form 7,8-dihydropteroate (H2Pte), the immediate precursor of folate derivatives.</text>
</comment>
<dbReference type="EC" id="2.5.1.15" evidence="5 12"/>
<protein>
    <recommendedName>
        <fullName evidence="6 12">Dihydropteroate synthase</fullName>
        <shortName evidence="12">DHPS</shortName>
        <ecNumber evidence="5 12">2.5.1.15</ecNumber>
    </recommendedName>
    <alternativeName>
        <fullName evidence="11 12">Dihydropteroate pyrophosphorylase</fullName>
    </alternativeName>
</protein>
<dbReference type="RefSeq" id="WP_072978126.1">
    <property type="nucleotide sequence ID" value="NZ_FQTY01000033.1"/>
</dbReference>
<dbReference type="STRING" id="1123404.SAMN02745784_03211"/>
<gene>
    <name evidence="14" type="ORF">SAMN02745784_03211</name>
</gene>
<evidence type="ECO:0000256" key="7">
    <source>
        <dbReference type="ARBA" id="ARBA00022679"/>
    </source>
</evidence>
<dbReference type="NCBIfam" id="TIGR01496">
    <property type="entry name" value="DHPS"/>
    <property type="match status" value="1"/>
</dbReference>
<dbReference type="InterPro" id="IPR011005">
    <property type="entry name" value="Dihydropteroate_synth-like_sf"/>
</dbReference>
<dbReference type="PANTHER" id="PTHR20941:SF1">
    <property type="entry name" value="FOLIC ACID SYNTHESIS PROTEIN FOL1"/>
    <property type="match status" value="1"/>
</dbReference>
<evidence type="ECO:0000313" key="15">
    <source>
        <dbReference type="Proteomes" id="UP000184114"/>
    </source>
</evidence>
<evidence type="ECO:0000256" key="6">
    <source>
        <dbReference type="ARBA" id="ARBA00016919"/>
    </source>
</evidence>
<dbReference type="GO" id="GO:0004156">
    <property type="term" value="F:dihydropteroate synthase activity"/>
    <property type="evidence" value="ECO:0007669"/>
    <property type="project" value="UniProtKB-EC"/>
</dbReference>
<keyword evidence="8 12" id="KW-0479">Metal-binding</keyword>
<evidence type="ECO:0000256" key="9">
    <source>
        <dbReference type="ARBA" id="ARBA00022842"/>
    </source>
</evidence>
<keyword evidence="9 12" id="KW-0460">Magnesium</keyword>
<dbReference type="GeneID" id="90995515"/>
<feature type="domain" description="Pterin-binding" evidence="13">
    <location>
        <begin position="14"/>
        <end position="260"/>
    </location>
</feature>
<evidence type="ECO:0000313" key="14">
    <source>
        <dbReference type="EMBL" id="SHF21882.1"/>
    </source>
</evidence>
<dbReference type="Gene3D" id="3.20.20.20">
    <property type="entry name" value="Dihydropteroate synthase-like"/>
    <property type="match status" value="1"/>
</dbReference>
<dbReference type="Pfam" id="PF00809">
    <property type="entry name" value="Pterin_bind"/>
    <property type="match status" value="1"/>
</dbReference>
<dbReference type="GO" id="GO:0046656">
    <property type="term" value="P:folic acid biosynthetic process"/>
    <property type="evidence" value="ECO:0007669"/>
    <property type="project" value="UniProtKB-KW"/>
</dbReference>
<dbReference type="CDD" id="cd00739">
    <property type="entry name" value="DHPS"/>
    <property type="match status" value="1"/>
</dbReference>
<reference evidence="15" key="1">
    <citation type="submission" date="2016-11" db="EMBL/GenBank/DDBJ databases">
        <authorList>
            <person name="Varghese N."/>
            <person name="Submissions S."/>
        </authorList>
    </citation>
    <scope>NUCLEOTIDE SEQUENCE [LARGE SCALE GENOMIC DNA]</scope>
    <source>
        <strain evidence="15">DSM 18095</strain>
    </source>
</reference>
<dbReference type="GO" id="GO:0046872">
    <property type="term" value="F:metal ion binding"/>
    <property type="evidence" value="ECO:0007669"/>
    <property type="project" value="UniProtKB-KW"/>
</dbReference>
<evidence type="ECO:0000256" key="8">
    <source>
        <dbReference type="ARBA" id="ARBA00022723"/>
    </source>
</evidence>
<dbReference type="UniPathway" id="UPA00077">
    <property type="reaction ID" value="UER00156"/>
</dbReference>
<dbReference type="GO" id="GO:0046654">
    <property type="term" value="P:tetrahydrofolate biosynthetic process"/>
    <property type="evidence" value="ECO:0007669"/>
    <property type="project" value="UniProtKB-UniPathway"/>
</dbReference>
<dbReference type="EMBL" id="FQTY01000033">
    <property type="protein sequence ID" value="SHF21882.1"/>
    <property type="molecule type" value="Genomic_DNA"/>
</dbReference>
<dbReference type="GO" id="GO:0005829">
    <property type="term" value="C:cytosol"/>
    <property type="evidence" value="ECO:0007669"/>
    <property type="project" value="TreeGrafter"/>
</dbReference>
<dbReference type="PROSITE" id="PS00792">
    <property type="entry name" value="DHPS_1"/>
    <property type="match status" value="1"/>
</dbReference>
<name>A0A1M4ZVV4_9FIRM</name>
<keyword evidence="10 12" id="KW-0289">Folate biosynthesis</keyword>
<dbReference type="AlphaFoldDB" id="A0A1M4ZVV4"/>
<evidence type="ECO:0000259" key="13">
    <source>
        <dbReference type="PROSITE" id="PS50972"/>
    </source>
</evidence>
<dbReference type="InterPro" id="IPR006390">
    <property type="entry name" value="DHP_synth_dom"/>
</dbReference>
<proteinExistence type="inferred from homology"/>
<comment type="catalytic activity">
    <reaction evidence="1">
        <text>(7,8-dihydropterin-6-yl)methyl diphosphate + 4-aminobenzoate = 7,8-dihydropteroate + diphosphate</text>
        <dbReference type="Rhea" id="RHEA:19949"/>
        <dbReference type="ChEBI" id="CHEBI:17836"/>
        <dbReference type="ChEBI" id="CHEBI:17839"/>
        <dbReference type="ChEBI" id="CHEBI:33019"/>
        <dbReference type="ChEBI" id="CHEBI:72950"/>
        <dbReference type="EC" id="2.5.1.15"/>
    </reaction>
</comment>
<dbReference type="Proteomes" id="UP000184114">
    <property type="component" value="Unassembled WGS sequence"/>
</dbReference>
<comment type="cofactor">
    <cofactor evidence="2 12">
        <name>Mg(2+)</name>
        <dbReference type="ChEBI" id="CHEBI:18420"/>
    </cofactor>
</comment>
<evidence type="ECO:0000256" key="10">
    <source>
        <dbReference type="ARBA" id="ARBA00022909"/>
    </source>
</evidence>
<dbReference type="PROSITE" id="PS50972">
    <property type="entry name" value="PTERIN_BINDING"/>
    <property type="match status" value="1"/>
</dbReference>
<dbReference type="PROSITE" id="PS00793">
    <property type="entry name" value="DHPS_2"/>
    <property type="match status" value="1"/>
</dbReference>
<evidence type="ECO:0000256" key="1">
    <source>
        <dbReference type="ARBA" id="ARBA00000012"/>
    </source>
</evidence>
<dbReference type="InterPro" id="IPR000489">
    <property type="entry name" value="Pterin-binding_dom"/>
</dbReference>
<sequence>MIIGKKQFDVKNNFYIMGILNVTPDSFSDGGRFYNIDKALLHVEKMIKSGADIIDVGGESTRPNHIQISVEEEIERVMPVITAIKSNFDIPISLDSYKHEVACACVSHIDIINDIWGFRYDNGEMAQLVANNGLACCLMHNRKKHDYTNFFDDFMSDMQNSISIALKAGVSKDRIILDGGVGFQKNVEENLIVLNRTKELCSLGYPTMIATSRKSFIGNILDKNVADRLAGTLATTAWGILQGASFIRVHDVDENNDIIKIIRSIKEEQIWTK</sequence>
<dbReference type="InterPro" id="IPR045031">
    <property type="entry name" value="DHP_synth-like"/>
</dbReference>
<evidence type="ECO:0000256" key="4">
    <source>
        <dbReference type="ARBA" id="ARBA00009503"/>
    </source>
</evidence>
<accession>A0A1M4ZVV4</accession>
<keyword evidence="7 12" id="KW-0808">Transferase</keyword>
<evidence type="ECO:0000256" key="2">
    <source>
        <dbReference type="ARBA" id="ARBA00001946"/>
    </source>
</evidence>
<comment type="similarity">
    <text evidence="4 12">Belongs to the DHPS family.</text>
</comment>
<evidence type="ECO:0000256" key="12">
    <source>
        <dbReference type="RuleBase" id="RU361205"/>
    </source>
</evidence>
<keyword evidence="15" id="KW-1185">Reference proteome</keyword>